<evidence type="ECO:0000256" key="4">
    <source>
        <dbReference type="ARBA" id="ARBA00022679"/>
    </source>
</evidence>
<evidence type="ECO:0000256" key="12">
    <source>
        <dbReference type="RuleBase" id="RU003514"/>
    </source>
</evidence>
<evidence type="ECO:0000256" key="13">
    <source>
        <dbReference type="RuleBase" id="RU004224"/>
    </source>
</evidence>
<evidence type="ECO:0000256" key="7">
    <source>
        <dbReference type="ARBA" id="ARBA00022723"/>
    </source>
</evidence>
<protein>
    <recommendedName>
        <fullName evidence="11">DNA primase small subunit PriS</fullName>
        <ecNumber evidence="11">2.7.7.-</ecNumber>
    </recommendedName>
</protein>
<evidence type="ECO:0000256" key="2">
    <source>
        <dbReference type="ARBA" id="ARBA00022478"/>
    </source>
</evidence>
<dbReference type="eggNOG" id="arCOG04110">
    <property type="taxonomic scope" value="Archaea"/>
</dbReference>
<gene>
    <name evidence="11" type="primary">priS</name>
    <name evidence="14" type="ORF">Asulf_00288</name>
</gene>
<dbReference type="NCBIfam" id="TIGR00335">
    <property type="entry name" value="primase_sml"/>
    <property type="match status" value="1"/>
</dbReference>
<comment type="subunit">
    <text evidence="11">Heterodimer of a small subunit (PriS) and a large subunit (PriL).</text>
</comment>
<keyword evidence="9 11" id="KW-0804">Transcription</keyword>
<evidence type="ECO:0000313" key="15">
    <source>
        <dbReference type="Proteomes" id="UP000013307"/>
    </source>
</evidence>
<evidence type="ECO:0000256" key="10">
    <source>
        <dbReference type="ARBA" id="ARBA00023211"/>
    </source>
</evidence>
<evidence type="ECO:0000256" key="8">
    <source>
        <dbReference type="ARBA" id="ARBA00022842"/>
    </source>
</evidence>
<dbReference type="CDD" id="cd04860">
    <property type="entry name" value="AE_Prim_S"/>
    <property type="match status" value="1"/>
</dbReference>
<dbReference type="GO" id="GO:0003899">
    <property type="term" value="F:DNA-directed RNA polymerase activity"/>
    <property type="evidence" value="ECO:0007669"/>
    <property type="project" value="UniProtKB-UniRule"/>
</dbReference>
<evidence type="ECO:0000256" key="3">
    <source>
        <dbReference type="ARBA" id="ARBA00022515"/>
    </source>
</evidence>
<evidence type="ECO:0000256" key="9">
    <source>
        <dbReference type="ARBA" id="ARBA00023163"/>
    </source>
</evidence>
<dbReference type="STRING" id="387631.Asulf_00288"/>
<sequence>MDSISKIYLLRKFREYYSKADIKPPPNFEKREWAFVPLEILPDFFMHRHISFKSFEEFKASIINSPPAHVYYSSACYEKPDEVMEKKGWLYADLIFDIDADHIPAKSKDMDELIDIAKKEIVRLSELLSKDFGVSDSEMRIVFSGGRGYHLHVYDEGLSILGSAERREIVDYILLTQPDMYADSLQSRRLRVCFISFLRNLMKKDKLKEYLKSLGIRKTDIIESDLRRLVEDSRAFIRGDYRIEDKVRSKSKKLNSMIEQIVSSCISKLSIHIDAPVTADIKRLIRLPGSIHGKSGLKAMEVSLNDIEDFNPFRDALAFGDENVKITVLKSVKVKMNDEFFKLKSGERVDVPEYLAVHLICRGLARYGH</sequence>
<feature type="active site" evidence="11">
    <location>
        <position position="274"/>
    </location>
</feature>
<keyword evidence="8 11" id="KW-0460">Magnesium</keyword>
<name>N0BIM3_9EURY</name>
<dbReference type="GeneID" id="15391934"/>
<evidence type="ECO:0000313" key="14">
    <source>
        <dbReference type="EMBL" id="AGK60321.1"/>
    </source>
</evidence>
<dbReference type="HOGENOM" id="CLU_056123_1_0_2"/>
<keyword evidence="3 11" id="KW-0639">Primosome</keyword>
<dbReference type="PANTHER" id="PTHR10536">
    <property type="entry name" value="DNA PRIMASE SMALL SUBUNIT"/>
    <property type="match status" value="1"/>
</dbReference>
<evidence type="ECO:0000256" key="1">
    <source>
        <dbReference type="ARBA" id="ARBA00009762"/>
    </source>
</evidence>
<comment type="cofactor">
    <cofactor evidence="11">
        <name>Mg(2+)</name>
        <dbReference type="ChEBI" id="CHEBI:18420"/>
    </cofactor>
    <cofactor evidence="11">
        <name>Mn(2+)</name>
        <dbReference type="ChEBI" id="CHEBI:29035"/>
    </cofactor>
</comment>
<keyword evidence="4 11" id="KW-0808">Transferase</keyword>
<dbReference type="SUPFAM" id="SSF56747">
    <property type="entry name" value="Prim-pol domain"/>
    <property type="match status" value="1"/>
</dbReference>
<dbReference type="GO" id="GO:0006269">
    <property type="term" value="P:DNA replication, synthesis of primer"/>
    <property type="evidence" value="ECO:0007669"/>
    <property type="project" value="UniProtKB-UniRule"/>
</dbReference>
<dbReference type="Pfam" id="PF01896">
    <property type="entry name" value="DNA_primase_S"/>
    <property type="match status" value="1"/>
</dbReference>
<dbReference type="EMBL" id="CP005290">
    <property type="protein sequence ID" value="AGK60321.1"/>
    <property type="molecule type" value="Genomic_DNA"/>
</dbReference>
<dbReference type="InterPro" id="IPR002755">
    <property type="entry name" value="DNA_primase_S"/>
</dbReference>
<keyword evidence="10 11" id="KW-0464">Manganese</keyword>
<keyword evidence="7 11" id="KW-0479">Metal-binding</keyword>
<keyword evidence="15" id="KW-1185">Reference proteome</keyword>
<dbReference type="Proteomes" id="UP000013307">
    <property type="component" value="Chromosome"/>
</dbReference>
<dbReference type="EC" id="2.7.7.-" evidence="11"/>
<accession>N0BIM3</accession>
<comment type="similarity">
    <text evidence="1 11 12">Belongs to the eukaryotic-type primase small subunit family.</text>
</comment>
<dbReference type="InterPro" id="IPR014052">
    <property type="entry name" value="DNA_primase_ssu_euk/arc"/>
</dbReference>
<dbReference type="AlphaFoldDB" id="N0BIM3"/>
<dbReference type="InterPro" id="IPR023639">
    <property type="entry name" value="DNA_primase_ssu_PriS"/>
</dbReference>
<dbReference type="RefSeq" id="WP_015589920.1">
    <property type="nucleotide sequence ID" value="NC_021169.1"/>
</dbReference>
<dbReference type="GO" id="GO:0000428">
    <property type="term" value="C:DNA-directed RNA polymerase complex"/>
    <property type="evidence" value="ECO:0007669"/>
    <property type="project" value="UniProtKB-KW"/>
</dbReference>
<organism evidence="14 15">
    <name type="scientific">Archaeoglobus sulfaticallidus PM70-1</name>
    <dbReference type="NCBI Taxonomy" id="387631"/>
    <lineage>
        <taxon>Archaea</taxon>
        <taxon>Methanobacteriati</taxon>
        <taxon>Methanobacteriota</taxon>
        <taxon>Archaeoglobi</taxon>
        <taxon>Archaeoglobales</taxon>
        <taxon>Archaeoglobaceae</taxon>
        <taxon>Archaeoglobus</taxon>
    </lineage>
</organism>
<feature type="active site" evidence="11">
    <location>
        <position position="99"/>
    </location>
</feature>
<comment type="function">
    <text evidence="13">RNA polymerase that catalyzes the synthesis of short RNA molecules used as primers for DNA polymerase during DNA replication.</text>
</comment>
<evidence type="ECO:0000256" key="5">
    <source>
        <dbReference type="ARBA" id="ARBA00022695"/>
    </source>
</evidence>
<reference evidence="14 15" key="1">
    <citation type="journal article" date="2013" name="Genome Announc.">
        <title>Complete Genome Sequence of the Thermophilic and Facultatively Chemolithoautotrophic Sulfate Reducer Archaeoglobus sulfaticallidus Strain PM70-1T.</title>
        <authorList>
            <person name="Stokke R."/>
            <person name="Hocking W.P."/>
            <person name="Steinsbu B.O."/>
            <person name="Steen I.H."/>
        </authorList>
    </citation>
    <scope>NUCLEOTIDE SEQUENCE [LARGE SCALE GENOMIC DNA]</scope>
    <source>
        <strain evidence="14">PM70-1</strain>
    </source>
</reference>
<keyword evidence="6 11" id="KW-0235">DNA replication</keyword>
<dbReference type="HAMAP" id="MF_00700">
    <property type="entry name" value="DNA_primase_sml_arc"/>
    <property type="match status" value="1"/>
</dbReference>
<dbReference type="GO" id="GO:1990077">
    <property type="term" value="C:primosome complex"/>
    <property type="evidence" value="ECO:0007669"/>
    <property type="project" value="UniProtKB-KW"/>
</dbReference>
<keyword evidence="2 11" id="KW-0240">DNA-directed RNA polymerase</keyword>
<dbReference type="KEGG" id="ast:Asulf_00288"/>
<dbReference type="Gene3D" id="3.90.920.10">
    <property type="entry name" value="DNA primase, PRIM domain"/>
    <property type="match status" value="1"/>
</dbReference>
<evidence type="ECO:0000256" key="11">
    <source>
        <dbReference type="HAMAP-Rule" id="MF_00700"/>
    </source>
</evidence>
<dbReference type="GO" id="GO:0046872">
    <property type="term" value="F:metal ion binding"/>
    <property type="evidence" value="ECO:0007669"/>
    <property type="project" value="UniProtKB-KW"/>
</dbReference>
<proteinExistence type="inferred from homology"/>
<comment type="function">
    <text evidence="11">Catalytic subunit of DNA primase, an RNA polymerase that catalyzes the synthesis of short RNA molecules used as primers for DNA polymerase during DNA replication. The small subunit contains the primase catalytic core and has DNA synthesis activity on its own. Binding to the large subunit stabilizes and modulates the activity, increasing the rate of DNA synthesis while decreasing the length of the DNA fragments, and conferring RNA synthesis capability. The DNA polymerase activity may enable DNA primase to also catalyze primer extension after primer synthesis. May also play a role in DNA repair.</text>
</comment>
<keyword evidence="5 11" id="KW-0548">Nucleotidyltransferase</keyword>
<feature type="active site" evidence="11">
    <location>
        <position position="97"/>
    </location>
</feature>
<evidence type="ECO:0000256" key="6">
    <source>
        <dbReference type="ARBA" id="ARBA00022705"/>
    </source>
</evidence>